<dbReference type="Proteomes" id="UP000293583">
    <property type="component" value="Unassembled WGS sequence"/>
</dbReference>
<evidence type="ECO:0000313" key="2">
    <source>
        <dbReference type="EMBL" id="TBH73216.1"/>
    </source>
</evidence>
<feature type="transmembrane region" description="Helical" evidence="1">
    <location>
        <begin position="148"/>
        <end position="169"/>
    </location>
</feature>
<protein>
    <submittedName>
        <fullName evidence="2">Uncharacterized protein</fullName>
    </submittedName>
</protein>
<sequence>MALCLYTINGKQNSDSLGQKAGSTLFVIANNSSSLTWNALRDKLNELPEKGNYSLGIYEGKRNEFFLVIPLTNKESFLNLLEQANGSKLSHHKLVLTPTPPKHPAEDQFELFGLANDRWQATSIESNKSSIFSTNTLNGWIGGSYVRVYLVVLIVILVFIDSVFTAKAIKI</sequence>
<comment type="caution">
    <text evidence="2">The sequence shown here is derived from an EMBL/GenBank/DDBJ whole genome shotgun (WGS) entry which is preliminary data.</text>
</comment>
<accession>A0A4Q9BBL2</accession>
<gene>
    <name evidence="2" type="ORF">EWU20_07520</name>
</gene>
<proteinExistence type="predicted"/>
<reference evidence="2 3" key="1">
    <citation type="submission" date="2019-02" db="EMBL/GenBank/DDBJ databases">
        <title>Genome of a new Bacteroidetes strain.</title>
        <authorList>
            <person name="Pitt A."/>
        </authorList>
    </citation>
    <scope>NUCLEOTIDE SEQUENCE [LARGE SCALE GENOMIC DNA]</scope>
    <source>
        <strain evidence="2 3">103A-SOEBACH</strain>
    </source>
</reference>
<keyword evidence="3" id="KW-1185">Reference proteome</keyword>
<evidence type="ECO:0000256" key="1">
    <source>
        <dbReference type="SAM" id="Phobius"/>
    </source>
</evidence>
<dbReference type="EMBL" id="SEWY01000003">
    <property type="protein sequence ID" value="TBH73216.1"/>
    <property type="molecule type" value="Genomic_DNA"/>
</dbReference>
<organism evidence="2 3">
    <name type="scientific">Aquirufa antheringensis</name>
    <dbReference type="NCBI Taxonomy" id="2516559"/>
    <lineage>
        <taxon>Bacteria</taxon>
        <taxon>Pseudomonadati</taxon>
        <taxon>Bacteroidota</taxon>
        <taxon>Cytophagia</taxon>
        <taxon>Cytophagales</taxon>
        <taxon>Flectobacillaceae</taxon>
        <taxon>Aquirufa</taxon>
    </lineage>
</organism>
<dbReference type="AlphaFoldDB" id="A0A4Q9BBL2"/>
<keyword evidence="1" id="KW-0812">Transmembrane</keyword>
<dbReference type="RefSeq" id="WP_130923339.1">
    <property type="nucleotide sequence ID" value="NZ_JAANOL010000001.1"/>
</dbReference>
<keyword evidence="1" id="KW-0472">Membrane</keyword>
<name>A0A4Q9BBL2_9BACT</name>
<keyword evidence="1" id="KW-1133">Transmembrane helix</keyword>
<evidence type="ECO:0000313" key="3">
    <source>
        <dbReference type="Proteomes" id="UP000293583"/>
    </source>
</evidence>